<name>A0A7G1NV07_9ACTN</name>
<dbReference type="PROSITE" id="PS50931">
    <property type="entry name" value="HTH_LYSR"/>
    <property type="match status" value="1"/>
</dbReference>
<evidence type="ECO:0000256" key="5">
    <source>
        <dbReference type="SAM" id="MobiDB-lite"/>
    </source>
</evidence>
<evidence type="ECO:0000313" key="7">
    <source>
        <dbReference type="EMBL" id="BCL26998.1"/>
    </source>
</evidence>
<dbReference type="PANTHER" id="PTHR30346">
    <property type="entry name" value="TRANSCRIPTIONAL DUAL REGULATOR HCAR-RELATED"/>
    <property type="match status" value="1"/>
</dbReference>
<feature type="domain" description="HTH lysR-type" evidence="6">
    <location>
        <begin position="4"/>
        <end position="61"/>
    </location>
</feature>
<dbReference type="InterPro" id="IPR036388">
    <property type="entry name" value="WH-like_DNA-bd_sf"/>
</dbReference>
<dbReference type="AlphaFoldDB" id="A0A7G1NV07"/>
<feature type="region of interest" description="Disordered" evidence="5">
    <location>
        <begin position="186"/>
        <end position="205"/>
    </location>
</feature>
<dbReference type="Gene3D" id="3.40.190.10">
    <property type="entry name" value="Periplasmic binding protein-like II"/>
    <property type="match status" value="2"/>
</dbReference>
<evidence type="ECO:0000259" key="6">
    <source>
        <dbReference type="PROSITE" id="PS50931"/>
    </source>
</evidence>
<dbReference type="InterPro" id="IPR000847">
    <property type="entry name" value="LysR_HTH_N"/>
</dbReference>
<dbReference type="InterPro" id="IPR036390">
    <property type="entry name" value="WH_DNA-bd_sf"/>
</dbReference>
<dbReference type="GO" id="GO:0003700">
    <property type="term" value="F:DNA-binding transcription factor activity"/>
    <property type="evidence" value="ECO:0007669"/>
    <property type="project" value="InterPro"/>
</dbReference>
<accession>A0A7G1NV07</accession>
<dbReference type="SUPFAM" id="SSF53850">
    <property type="entry name" value="Periplasmic binding protein-like II"/>
    <property type="match status" value="1"/>
</dbReference>
<dbReference type="KEGG" id="sgm:GCM10017557_18570"/>
<dbReference type="Pfam" id="PF03466">
    <property type="entry name" value="LysR_substrate"/>
    <property type="match status" value="1"/>
</dbReference>
<reference evidence="7 8" key="1">
    <citation type="journal article" date="2014" name="Int. J. Syst. Evol. Microbiol.">
        <title>Complete genome sequence of Corynebacterium casei LMG S-19264T (=DSM 44701T), isolated from a smear-ripened cheese.</title>
        <authorList>
            <consortium name="US DOE Joint Genome Institute (JGI-PGF)"/>
            <person name="Walter F."/>
            <person name="Albersmeier A."/>
            <person name="Kalinowski J."/>
            <person name="Ruckert C."/>
        </authorList>
    </citation>
    <scope>NUCLEOTIDE SEQUENCE [LARGE SCALE GENOMIC DNA]</scope>
    <source>
        <strain evidence="7 8">JCM 4677</strain>
    </source>
</reference>
<dbReference type="InterPro" id="IPR005119">
    <property type="entry name" value="LysR_subst-bd"/>
</dbReference>
<dbReference type="PRINTS" id="PR00039">
    <property type="entry name" value="HTHLYSR"/>
</dbReference>
<evidence type="ECO:0000256" key="2">
    <source>
        <dbReference type="ARBA" id="ARBA00023015"/>
    </source>
</evidence>
<dbReference type="Proteomes" id="UP000516444">
    <property type="component" value="Chromosome"/>
</dbReference>
<gene>
    <name evidence="7" type="ORF">GCM10017557_18570</name>
</gene>
<evidence type="ECO:0000313" key="8">
    <source>
        <dbReference type="Proteomes" id="UP000516444"/>
    </source>
</evidence>
<organism evidence="7 8">
    <name type="scientific">Streptomyces aurantiacus</name>
    <dbReference type="NCBI Taxonomy" id="47760"/>
    <lineage>
        <taxon>Bacteria</taxon>
        <taxon>Bacillati</taxon>
        <taxon>Actinomycetota</taxon>
        <taxon>Actinomycetes</taxon>
        <taxon>Kitasatosporales</taxon>
        <taxon>Streptomycetaceae</taxon>
        <taxon>Streptomyces</taxon>
        <taxon>Streptomyces aurantiacus group</taxon>
    </lineage>
</organism>
<dbReference type="GO" id="GO:0003677">
    <property type="term" value="F:DNA binding"/>
    <property type="evidence" value="ECO:0007669"/>
    <property type="project" value="UniProtKB-KW"/>
</dbReference>
<dbReference type="CDD" id="cd08414">
    <property type="entry name" value="PBP2_LTTR_aromatics_like"/>
    <property type="match status" value="1"/>
</dbReference>
<dbReference type="RefSeq" id="WP_190849931.1">
    <property type="nucleotide sequence ID" value="NZ_AP023440.1"/>
</dbReference>
<evidence type="ECO:0000256" key="1">
    <source>
        <dbReference type="ARBA" id="ARBA00009437"/>
    </source>
</evidence>
<proteinExistence type="inferred from homology"/>
<dbReference type="Gene3D" id="1.10.10.10">
    <property type="entry name" value="Winged helix-like DNA-binding domain superfamily/Winged helix DNA-binding domain"/>
    <property type="match status" value="1"/>
</dbReference>
<evidence type="ECO:0000256" key="3">
    <source>
        <dbReference type="ARBA" id="ARBA00023125"/>
    </source>
</evidence>
<dbReference type="Pfam" id="PF00126">
    <property type="entry name" value="HTH_1"/>
    <property type="match status" value="1"/>
</dbReference>
<dbReference type="FunFam" id="1.10.10.10:FF:000001">
    <property type="entry name" value="LysR family transcriptional regulator"/>
    <property type="match status" value="1"/>
</dbReference>
<dbReference type="PANTHER" id="PTHR30346:SF0">
    <property type="entry name" value="HCA OPERON TRANSCRIPTIONAL ACTIVATOR HCAR"/>
    <property type="match status" value="1"/>
</dbReference>
<dbReference type="SUPFAM" id="SSF46785">
    <property type="entry name" value="Winged helix' DNA-binding domain"/>
    <property type="match status" value="1"/>
</dbReference>
<dbReference type="GO" id="GO:0032993">
    <property type="term" value="C:protein-DNA complex"/>
    <property type="evidence" value="ECO:0007669"/>
    <property type="project" value="TreeGrafter"/>
</dbReference>
<feature type="compositionally biased region" description="Basic and acidic residues" evidence="5">
    <location>
        <begin position="192"/>
        <end position="202"/>
    </location>
</feature>
<dbReference type="EMBL" id="AP023440">
    <property type="protein sequence ID" value="BCL26998.1"/>
    <property type="molecule type" value="Genomic_DNA"/>
</dbReference>
<comment type="similarity">
    <text evidence="1">Belongs to the LysR transcriptional regulatory family.</text>
</comment>
<keyword evidence="8" id="KW-1185">Reference proteome</keyword>
<feature type="region of interest" description="Disordered" evidence="5">
    <location>
        <begin position="277"/>
        <end position="299"/>
    </location>
</feature>
<keyword evidence="4" id="KW-0804">Transcription</keyword>
<keyword evidence="3" id="KW-0238">DNA-binding</keyword>
<sequence>MSSLETRQLRYFVAVAEERHFGRAARRLGMAQPPLSRAIRELERQLGVELLTRTTRMVTLTPAGETLLADARVALDAVATAEHRARRSGRRPVLRLALRADYDAGLLPKILDAYDELPVKLLFGGPGEQVPPLHDGRADVALLPTPFDERGLDVEPLLTGPRVVALAATDPLAARATVRLADLAGRPLPDGTRAERGGRDPVRPGARSLDVSQIFSLVEVGCVVWFLPEWAARRFPRPNTAYRPVEGLDPATLAVAWPAESRSPAVAAFVRTARQVAQNAVDDGRPEPATLSASRPSPA</sequence>
<keyword evidence="2" id="KW-0805">Transcription regulation</keyword>
<protein>
    <submittedName>
        <fullName evidence="7">LysR family transcriptional regulator</fullName>
    </submittedName>
</protein>
<evidence type="ECO:0000256" key="4">
    <source>
        <dbReference type="ARBA" id="ARBA00023163"/>
    </source>
</evidence>